<dbReference type="PROSITE" id="PS51257">
    <property type="entry name" value="PROKAR_LIPOPROTEIN"/>
    <property type="match status" value="1"/>
</dbReference>
<feature type="signal peptide" evidence="1">
    <location>
        <begin position="1"/>
        <end position="33"/>
    </location>
</feature>
<name>A0A8T2UEN4_CERRI</name>
<evidence type="ECO:0000256" key="1">
    <source>
        <dbReference type="SAM" id="SignalP"/>
    </source>
</evidence>
<organism evidence="2 3">
    <name type="scientific">Ceratopteris richardii</name>
    <name type="common">Triangle waterfern</name>
    <dbReference type="NCBI Taxonomy" id="49495"/>
    <lineage>
        <taxon>Eukaryota</taxon>
        <taxon>Viridiplantae</taxon>
        <taxon>Streptophyta</taxon>
        <taxon>Embryophyta</taxon>
        <taxon>Tracheophyta</taxon>
        <taxon>Polypodiopsida</taxon>
        <taxon>Polypodiidae</taxon>
        <taxon>Polypodiales</taxon>
        <taxon>Pteridineae</taxon>
        <taxon>Pteridaceae</taxon>
        <taxon>Parkerioideae</taxon>
        <taxon>Ceratopteris</taxon>
    </lineage>
</organism>
<comment type="caution">
    <text evidence="2">The sequence shown here is derived from an EMBL/GenBank/DDBJ whole genome shotgun (WGS) entry which is preliminary data.</text>
</comment>
<keyword evidence="1" id="KW-0732">Signal</keyword>
<dbReference type="AlphaFoldDB" id="A0A8T2UEN4"/>
<gene>
    <name evidence="2" type="ORF">KP509_07G018300</name>
</gene>
<dbReference type="OrthoDB" id="10395139at2759"/>
<feature type="chain" id="PRO_5035764018" evidence="1">
    <location>
        <begin position="34"/>
        <end position="138"/>
    </location>
</feature>
<protein>
    <submittedName>
        <fullName evidence="2">Uncharacterized protein</fullName>
    </submittedName>
</protein>
<dbReference type="EMBL" id="CM035412">
    <property type="protein sequence ID" value="KAH7432346.1"/>
    <property type="molecule type" value="Genomic_DNA"/>
</dbReference>
<reference evidence="2" key="1">
    <citation type="submission" date="2021-08" db="EMBL/GenBank/DDBJ databases">
        <title>WGS assembly of Ceratopteris richardii.</title>
        <authorList>
            <person name="Marchant D.B."/>
            <person name="Chen G."/>
            <person name="Jenkins J."/>
            <person name="Shu S."/>
            <person name="Leebens-Mack J."/>
            <person name="Grimwood J."/>
            <person name="Schmutz J."/>
            <person name="Soltis P."/>
            <person name="Soltis D."/>
            <person name="Chen Z.-H."/>
        </authorList>
    </citation>
    <scope>NUCLEOTIDE SEQUENCE</scope>
    <source>
        <strain evidence="2">Whitten #5841</strain>
        <tissue evidence="2">Leaf</tissue>
    </source>
</reference>
<dbReference type="Proteomes" id="UP000825935">
    <property type="component" value="Chromosome 7"/>
</dbReference>
<evidence type="ECO:0000313" key="2">
    <source>
        <dbReference type="EMBL" id="KAH7432346.1"/>
    </source>
</evidence>
<sequence>MPCRMTKVSSERIFSCVFVLMAVLLACIPSSSCVSGFISCDRNRSGLLRQDCVTAIGMLTEDAFTLMPGHFMQEVFGSCKARVFNNGGETKNFYRDTVTLEFQDILLECVSYNSHPGALLSGSDILYSITFNSNPREN</sequence>
<proteinExistence type="predicted"/>
<evidence type="ECO:0000313" key="3">
    <source>
        <dbReference type="Proteomes" id="UP000825935"/>
    </source>
</evidence>
<accession>A0A8T2UEN4</accession>
<keyword evidence="3" id="KW-1185">Reference proteome</keyword>